<organism evidence="1 2">
    <name type="scientific">Portunus trituberculatus</name>
    <name type="common">Swimming crab</name>
    <name type="synonym">Neptunus trituberculatus</name>
    <dbReference type="NCBI Taxonomy" id="210409"/>
    <lineage>
        <taxon>Eukaryota</taxon>
        <taxon>Metazoa</taxon>
        <taxon>Ecdysozoa</taxon>
        <taxon>Arthropoda</taxon>
        <taxon>Crustacea</taxon>
        <taxon>Multicrustacea</taxon>
        <taxon>Malacostraca</taxon>
        <taxon>Eumalacostraca</taxon>
        <taxon>Eucarida</taxon>
        <taxon>Decapoda</taxon>
        <taxon>Pleocyemata</taxon>
        <taxon>Brachyura</taxon>
        <taxon>Eubrachyura</taxon>
        <taxon>Portunoidea</taxon>
        <taxon>Portunidae</taxon>
        <taxon>Portuninae</taxon>
        <taxon>Portunus</taxon>
    </lineage>
</organism>
<keyword evidence="2" id="KW-1185">Reference proteome</keyword>
<accession>A0A5B7EHH6</accession>
<sequence>MSLAGAASLQCCPGMQGLQQGSEPCFSSPDNRVLAWVLTLRDADTHLSQSPAREHWLRGVWGPLLPCHLTGVLQ</sequence>
<proteinExistence type="predicted"/>
<comment type="caution">
    <text evidence="1">The sequence shown here is derived from an EMBL/GenBank/DDBJ whole genome shotgun (WGS) entry which is preliminary data.</text>
</comment>
<dbReference type="Proteomes" id="UP000324222">
    <property type="component" value="Unassembled WGS sequence"/>
</dbReference>
<protein>
    <submittedName>
        <fullName evidence="1">Uncharacterized protein</fullName>
    </submittedName>
</protein>
<evidence type="ECO:0000313" key="1">
    <source>
        <dbReference type="EMBL" id="MPC32777.1"/>
    </source>
</evidence>
<name>A0A5B7EHH6_PORTR</name>
<dbReference type="AlphaFoldDB" id="A0A5B7EHH6"/>
<dbReference type="EMBL" id="VSRR010002693">
    <property type="protein sequence ID" value="MPC32777.1"/>
    <property type="molecule type" value="Genomic_DNA"/>
</dbReference>
<gene>
    <name evidence="1" type="ORF">E2C01_026105</name>
</gene>
<evidence type="ECO:0000313" key="2">
    <source>
        <dbReference type="Proteomes" id="UP000324222"/>
    </source>
</evidence>
<reference evidence="1 2" key="1">
    <citation type="submission" date="2019-05" db="EMBL/GenBank/DDBJ databases">
        <title>Another draft genome of Portunus trituberculatus and its Hox gene families provides insights of decapod evolution.</title>
        <authorList>
            <person name="Jeong J.-H."/>
            <person name="Song I."/>
            <person name="Kim S."/>
            <person name="Choi T."/>
            <person name="Kim D."/>
            <person name="Ryu S."/>
            <person name="Kim W."/>
        </authorList>
    </citation>
    <scope>NUCLEOTIDE SEQUENCE [LARGE SCALE GENOMIC DNA]</scope>
    <source>
        <tissue evidence="1">Muscle</tissue>
    </source>
</reference>